<protein>
    <submittedName>
        <fullName evidence="1">Uncharacterized protein</fullName>
    </submittedName>
</protein>
<reference evidence="1" key="1">
    <citation type="submission" date="2023-03" db="EMBL/GenBank/DDBJ databases">
        <title>Massive genome expansion in bonnet fungi (Mycena s.s.) driven by repeated elements and novel gene families across ecological guilds.</title>
        <authorList>
            <consortium name="Lawrence Berkeley National Laboratory"/>
            <person name="Harder C.B."/>
            <person name="Miyauchi S."/>
            <person name="Viragh M."/>
            <person name="Kuo A."/>
            <person name="Thoen E."/>
            <person name="Andreopoulos B."/>
            <person name="Lu D."/>
            <person name="Skrede I."/>
            <person name="Drula E."/>
            <person name="Henrissat B."/>
            <person name="Morin E."/>
            <person name="Kohler A."/>
            <person name="Barry K."/>
            <person name="LaButti K."/>
            <person name="Morin E."/>
            <person name="Salamov A."/>
            <person name="Lipzen A."/>
            <person name="Mereny Z."/>
            <person name="Hegedus B."/>
            <person name="Baldrian P."/>
            <person name="Stursova M."/>
            <person name="Weitz H."/>
            <person name="Taylor A."/>
            <person name="Grigoriev I.V."/>
            <person name="Nagy L.G."/>
            <person name="Martin F."/>
            <person name="Kauserud H."/>
        </authorList>
    </citation>
    <scope>NUCLEOTIDE SEQUENCE</scope>
    <source>
        <strain evidence="1">CBHHK067</strain>
    </source>
</reference>
<proteinExistence type="predicted"/>
<dbReference type="EMBL" id="JARKIE010000211">
    <property type="protein sequence ID" value="KAJ7666302.1"/>
    <property type="molecule type" value="Genomic_DNA"/>
</dbReference>
<organism evidence="1 2">
    <name type="scientific">Mycena rosella</name>
    <name type="common">Pink bonnet</name>
    <name type="synonym">Agaricus rosellus</name>
    <dbReference type="NCBI Taxonomy" id="1033263"/>
    <lineage>
        <taxon>Eukaryota</taxon>
        <taxon>Fungi</taxon>
        <taxon>Dikarya</taxon>
        <taxon>Basidiomycota</taxon>
        <taxon>Agaricomycotina</taxon>
        <taxon>Agaricomycetes</taxon>
        <taxon>Agaricomycetidae</taxon>
        <taxon>Agaricales</taxon>
        <taxon>Marasmiineae</taxon>
        <taxon>Mycenaceae</taxon>
        <taxon>Mycena</taxon>
    </lineage>
</organism>
<comment type="caution">
    <text evidence="1">The sequence shown here is derived from an EMBL/GenBank/DDBJ whole genome shotgun (WGS) entry which is preliminary data.</text>
</comment>
<evidence type="ECO:0000313" key="2">
    <source>
        <dbReference type="Proteomes" id="UP001221757"/>
    </source>
</evidence>
<evidence type="ECO:0000313" key="1">
    <source>
        <dbReference type="EMBL" id="KAJ7666302.1"/>
    </source>
</evidence>
<sequence>MTLKQTGIFTPAALSSQLNIWGSNQYACERGCSSSCFSNLLRLYAIHLTDHPKSICVELEKLKFENTSLRLMLEDAKNTHEYRLQGVFQILKEQYEESLARRFTTDTELNSWLTSAIEETKEAFGIRLVQAHDIIQQLQKAHAESRKNGSRLEHTNLEHQERLKEGDTLALVSRPHVHNNVLQLRIYCSPSAIVTIVNRLEHPFQIRSANFRLQIVVQVQDQVPCGVLLSHPIHPKSDEPKSGYIHYFCGVGVHSRVAPPRMRPSSRFAKALHMFALTINVRGECDRRRSSLRRAVFPGVPDKGLLVAEITPPSEDTTTLRIETVTAVIGVLHGGVKSNADWEHLGRLRTLAHLGQLYIWDRKLYAHFHPMLRLLRAILMRSLLDIPLRGPSSTFPARSCAQLSAVRVLDPAARGSVHRFRRRGVARLLAGHLGPGGHVHALELVLVQARRRLDTVPGARGYVQPPAIRPPLIVVPGNTGKVQLLIRTTSVDGGQGSKSQNPKFEMGPRRRGICNSFTAFCAKFFYPSCLGWREEERASTAH</sequence>
<gene>
    <name evidence="1" type="ORF">B0H17DRAFT_1143183</name>
</gene>
<accession>A0AAD7CW84</accession>
<keyword evidence="2" id="KW-1185">Reference proteome</keyword>
<dbReference type="AlphaFoldDB" id="A0AAD7CW84"/>
<name>A0AAD7CW84_MYCRO</name>
<dbReference type="Proteomes" id="UP001221757">
    <property type="component" value="Unassembled WGS sequence"/>
</dbReference>